<keyword evidence="1" id="KW-0472">Membrane</keyword>
<keyword evidence="1" id="KW-1133">Transmembrane helix</keyword>
<keyword evidence="1" id="KW-0812">Transmembrane</keyword>
<keyword evidence="2" id="KW-1185">Reference proteome</keyword>
<dbReference type="AlphaFoldDB" id="A0A914YTN2"/>
<reference evidence="3" key="1">
    <citation type="submission" date="2022-11" db="UniProtKB">
        <authorList>
            <consortium name="WormBaseParasite"/>
        </authorList>
    </citation>
    <scope>IDENTIFICATION</scope>
</reference>
<name>A0A914YTN2_9BILA</name>
<organism evidence="2 3">
    <name type="scientific">Panagrolaimus superbus</name>
    <dbReference type="NCBI Taxonomy" id="310955"/>
    <lineage>
        <taxon>Eukaryota</taxon>
        <taxon>Metazoa</taxon>
        <taxon>Ecdysozoa</taxon>
        <taxon>Nematoda</taxon>
        <taxon>Chromadorea</taxon>
        <taxon>Rhabditida</taxon>
        <taxon>Tylenchina</taxon>
        <taxon>Panagrolaimomorpha</taxon>
        <taxon>Panagrolaimoidea</taxon>
        <taxon>Panagrolaimidae</taxon>
        <taxon>Panagrolaimus</taxon>
    </lineage>
</organism>
<evidence type="ECO:0000313" key="3">
    <source>
        <dbReference type="WBParaSite" id="PSU_v2.g3025.t1"/>
    </source>
</evidence>
<evidence type="ECO:0000313" key="2">
    <source>
        <dbReference type="Proteomes" id="UP000887577"/>
    </source>
</evidence>
<sequence length="152" mass="17418">MFYTFTRFNGPTANVKQTDFEQVFSYASDISYAVLATIAGTVAAMQMMVQNKMKNKKVERVLLAQSLTSSVFLIFSTASSCKLFYSLHHYTGLVLLITMSRNFRDKFCDFYHISFLLKRFRRIYKNEASLTVTVLSTTATSKKSNLFRNFSA</sequence>
<protein>
    <submittedName>
        <fullName evidence="3">Uncharacterized protein</fullName>
    </submittedName>
</protein>
<dbReference type="Proteomes" id="UP000887577">
    <property type="component" value="Unplaced"/>
</dbReference>
<evidence type="ECO:0000256" key="1">
    <source>
        <dbReference type="SAM" id="Phobius"/>
    </source>
</evidence>
<feature type="transmembrane region" description="Helical" evidence="1">
    <location>
        <begin position="30"/>
        <end position="49"/>
    </location>
</feature>
<proteinExistence type="predicted"/>
<dbReference type="WBParaSite" id="PSU_v2.g3025.t1">
    <property type="protein sequence ID" value="PSU_v2.g3025.t1"/>
    <property type="gene ID" value="PSU_v2.g3025"/>
</dbReference>
<accession>A0A914YTN2</accession>